<dbReference type="AlphaFoldDB" id="A0A834SKD8"/>
<keyword evidence="2" id="KW-0677">Repeat</keyword>
<evidence type="ECO:0000256" key="4">
    <source>
        <dbReference type="ARBA" id="ARBA00023242"/>
    </source>
</evidence>
<feature type="domain" description="HTH myb-type" evidence="6">
    <location>
        <begin position="12"/>
        <end position="64"/>
    </location>
</feature>
<feature type="domain" description="Myb-like" evidence="5">
    <location>
        <begin position="12"/>
        <end position="64"/>
    </location>
</feature>
<proteinExistence type="predicted"/>
<dbReference type="CDD" id="cd00167">
    <property type="entry name" value="SANT"/>
    <property type="match status" value="2"/>
</dbReference>
<dbReference type="InterPro" id="IPR017930">
    <property type="entry name" value="Myb_dom"/>
</dbReference>
<evidence type="ECO:0000256" key="2">
    <source>
        <dbReference type="ARBA" id="ARBA00022737"/>
    </source>
</evidence>
<comment type="caution">
    <text evidence="7">The sequence shown here is derived from an EMBL/GenBank/DDBJ whole genome shotgun (WGS) entry which is preliminary data.</text>
</comment>
<dbReference type="FunFam" id="1.10.10.60:FF:000001">
    <property type="entry name" value="MYB-related transcription factor"/>
    <property type="match status" value="1"/>
</dbReference>
<keyword evidence="8" id="KW-1185">Reference proteome</keyword>
<keyword evidence="4" id="KW-0539">Nucleus</keyword>
<protein>
    <submittedName>
        <fullName evidence="7">Myb-related protein Myb4</fullName>
    </submittedName>
</protein>
<dbReference type="SUPFAM" id="SSF46689">
    <property type="entry name" value="Homeodomain-like"/>
    <property type="match status" value="1"/>
</dbReference>
<accession>A0A834SKD8</accession>
<dbReference type="PANTHER" id="PTHR10641">
    <property type="entry name" value="MYB FAMILY TRANSCRIPTION FACTOR"/>
    <property type="match status" value="1"/>
</dbReference>
<evidence type="ECO:0000313" key="8">
    <source>
        <dbReference type="Proteomes" id="UP000634136"/>
    </source>
</evidence>
<evidence type="ECO:0000259" key="6">
    <source>
        <dbReference type="PROSITE" id="PS51294"/>
    </source>
</evidence>
<dbReference type="GO" id="GO:0003677">
    <property type="term" value="F:DNA binding"/>
    <property type="evidence" value="ECO:0007669"/>
    <property type="project" value="UniProtKB-KW"/>
</dbReference>
<keyword evidence="3" id="KW-0238">DNA-binding</keyword>
<evidence type="ECO:0000256" key="3">
    <source>
        <dbReference type="ARBA" id="ARBA00023125"/>
    </source>
</evidence>
<dbReference type="PROSITE" id="PS51294">
    <property type="entry name" value="HTH_MYB"/>
    <property type="match status" value="2"/>
</dbReference>
<dbReference type="SMART" id="SM00717">
    <property type="entry name" value="SANT"/>
    <property type="match status" value="2"/>
</dbReference>
<evidence type="ECO:0000313" key="7">
    <source>
        <dbReference type="EMBL" id="KAF7805838.1"/>
    </source>
</evidence>
<evidence type="ECO:0000256" key="1">
    <source>
        <dbReference type="ARBA" id="ARBA00004123"/>
    </source>
</evidence>
<dbReference type="InterPro" id="IPR009057">
    <property type="entry name" value="Homeodomain-like_sf"/>
</dbReference>
<dbReference type="Proteomes" id="UP000634136">
    <property type="component" value="Unassembled WGS sequence"/>
</dbReference>
<dbReference type="GO" id="GO:0005634">
    <property type="term" value="C:nucleus"/>
    <property type="evidence" value="ECO:0007669"/>
    <property type="project" value="UniProtKB-SubCell"/>
</dbReference>
<gene>
    <name evidence="7" type="ORF">G2W53_037999</name>
</gene>
<reference evidence="7" key="1">
    <citation type="submission" date="2020-09" db="EMBL/GenBank/DDBJ databases">
        <title>Genome-Enabled Discovery of Anthraquinone Biosynthesis in Senna tora.</title>
        <authorList>
            <person name="Kang S.-H."/>
            <person name="Pandey R.P."/>
            <person name="Lee C.-M."/>
            <person name="Sim J.-S."/>
            <person name="Jeong J.-T."/>
            <person name="Choi B.-S."/>
            <person name="Jung M."/>
            <person name="Ginzburg D."/>
            <person name="Zhao K."/>
            <person name="Won S.Y."/>
            <person name="Oh T.-J."/>
            <person name="Yu Y."/>
            <person name="Kim N.-H."/>
            <person name="Lee O.R."/>
            <person name="Lee T.-H."/>
            <person name="Bashyal P."/>
            <person name="Kim T.-S."/>
            <person name="Lee W.-H."/>
            <person name="Kawkins C."/>
            <person name="Kim C.-K."/>
            <person name="Kim J.S."/>
            <person name="Ahn B.O."/>
            <person name="Rhee S.Y."/>
            <person name="Sohng J.K."/>
        </authorList>
    </citation>
    <scope>NUCLEOTIDE SEQUENCE</scope>
    <source>
        <tissue evidence="7">Leaf</tissue>
    </source>
</reference>
<organism evidence="7 8">
    <name type="scientific">Senna tora</name>
    <dbReference type="NCBI Taxonomy" id="362788"/>
    <lineage>
        <taxon>Eukaryota</taxon>
        <taxon>Viridiplantae</taxon>
        <taxon>Streptophyta</taxon>
        <taxon>Embryophyta</taxon>
        <taxon>Tracheophyta</taxon>
        <taxon>Spermatophyta</taxon>
        <taxon>Magnoliopsida</taxon>
        <taxon>eudicotyledons</taxon>
        <taxon>Gunneridae</taxon>
        <taxon>Pentapetalae</taxon>
        <taxon>rosids</taxon>
        <taxon>fabids</taxon>
        <taxon>Fabales</taxon>
        <taxon>Fabaceae</taxon>
        <taxon>Caesalpinioideae</taxon>
        <taxon>Cassia clade</taxon>
        <taxon>Senna</taxon>
    </lineage>
</organism>
<dbReference type="PANTHER" id="PTHR10641:SF1388">
    <property type="entry name" value="MYB TRANSCRIPTION FACTOR"/>
    <property type="match status" value="1"/>
</dbReference>
<name>A0A834SKD8_9FABA</name>
<evidence type="ECO:0000259" key="5">
    <source>
        <dbReference type="PROSITE" id="PS50090"/>
    </source>
</evidence>
<dbReference type="PROSITE" id="PS50090">
    <property type="entry name" value="MYB_LIKE"/>
    <property type="match status" value="2"/>
</dbReference>
<dbReference type="OrthoDB" id="2143914at2759"/>
<sequence>MVRTRNFPSIDKNDLKKGHWTQEEDKKLIAYVTRYGCWNWRQLPRFAGLARCGRSCRLRWLNYLRPNIKRGKYTQDEDNTIISLHQMLGNRWSAIAAQLPGRTDNGIKNHWHTTLKKRSQTKNHEFCKSKDIDDENPLESTHPITPDQMAQIPPLSPQSCSTEITVPPTFNDNLFQQHHDDSAFLDAYSTQNFWTQPFMDPFENIIINDTESDLTPLSAHTCWSESLELAVDDHLATFRDVQTHPIMFENFWTQSYIYGSHVPFSN</sequence>
<dbReference type="Pfam" id="PF00249">
    <property type="entry name" value="Myb_DNA-binding"/>
    <property type="match status" value="2"/>
</dbReference>
<dbReference type="InterPro" id="IPR015495">
    <property type="entry name" value="Myb_TF_plants"/>
</dbReference>
<dbReference type="Gene3D" id="1.10.10.60">
    <property type="entry name" value="Homeodomain-like"/>
    <property type="match status" value="2"/>
</dbReference>
<feature type="domain" description="Myb-like" evidence="5">
    <location>
        <begin position="65"/>
        <end position="115"/>
    </location>
</feature>
<comment type="subcellular location">
    <subcellularLocation>
        <location evidence="1">Nucleus</location>
    </subcellularLocation>
</comment>
<feature type="domain" description="HTH myb-type" evidence="6">
    <location>
        <begin position="65"/>
        <end position="119"/>
    </location>
</feature>
<dbReference type="InterPro" id="IPR001005">
    <property type="entry name" value="SANT/Myb"/>
</dbReference>
<dbReference type="EMBL" id="JAAIUW010000012">
    <property type="protein sequence ID" value="KAF7805838.1"/>
    <property type="molecule type" value="Genomic_DNA"/>
</dbReference>